<feature type="non-terminal residue" evidence="1">
    <location>
        <position position="1"/>
    </location>
</feature>
<keyword evidence="2" id="KW-1185">Reference proteome</keyword>
<proteinExistence type="predicted"/>
<comment type="caution">
    <text evidence="1">The sequence shown here is derived from an EMBL/GenBank/DDBJ whole genome shotgun (WGS) entry which is preliminary data.</text>
</comment>
<accession>A0AC60Q4Y2</accession>
<organism evidence="1 2">
    <name type="scientific">Ixodes persulcatus</name>
    <name type="common">Taiga tick</name>
    <dbReference type="NCBI Taxonomy" id="34615"/>
    <lineage>
        <taxon>Eukaryota</taxon>
        <taxon>Metazoa</taxon>
        <taxon>Ecdysozoa</taxon>
        <taxon>Arthropoda</taxon>
        <taxon>Chelicerata</taxon>
        <taxon>Arachnida</taxon>
        <taxon>Acari</taxon>
        <taxon>Parasitiformes</taxon>
        <taxon>Ixodida</taxon>
        <taxon>Ixodoidea</taxon>
        <taxon>Ixodidae</taxon>
        <taxon>Ixodinae</taxon>
        <taxon>Ixodes</taxon>
    </lineage>
</organism>
<feature type="non-terminal residue" evidence="1">
    <location>
        <position position="96"/>
    </location>
</feature>
<sequence length="96" mass="10041">GGTHAEAAARGEAPPLKASVGTQYSHRDFECTLSPPTTSEASVGSRIPAAPPKVTVAKKIPHRPGSKLRVVLDATSSQSSEGSFPSNSQRKEEVME</sequence>
<protein>
    <submittedName>
        <fullName evidence="1">Uncharacterized protein</fullName>
    </submittedName>
</protein>
<evidence type="ECO:0000313" key="1">
    <source>
        <dbReference type="EMBL" id="KAG0428604.1"/>
    </source>
</evidence>
<dbReference type="EMBL" id="JABSTQ010009503">
    <property type="protein sequence ID" value="KAG0428604.1"/>
    <property type="molecule type" value="Genomic_DNA"/>
</dbReference>
<dbReference type="Proteomes" id="UP000805193">
    <property type="component" value="Unassembled WGS sequence"/>
</dbReference>
<evidence type="ECO:0000313" key="2">
    <source>
        <dbReference type="Proteomes" id="UP000805193"/>
    </source>
</evidence>
<gene>
    <name evidence="1" type="ORF">HPB47_024423</name>
</gene>
<name>A0AC60Q4Y2_IXOPE</name>
<reference evidence="1 2" key="1">
    <citation type="journal article" date="2020" name="Cell">
        <title>Large-Scale Comparative Analyses of Tick Genomes Elucidate Their Genetic Diversity and Vector Capacities.</title>
        <authorList>
            <consortium name="Tick Genome and Microbiome Consortium (TIGMIC)"/>
            <person name="Jia N."/>
            <person name="Wang J."/>
            <person name="Shi W."/>
            <person name="Du L."/>
            <person name="Sun Y."/>
            <person name="Zhan W."/>
            <person name="Jiang J.F."/>
            <person name="Wang Q."/>
            <person name="Zhang B."/>
            <person name="Ji P."/>
            <person name="Bell-Sakyi L."/>
            <person name="Cui X.M."/>
            <person name="Yuan T.T."/>
            <person name="Jiang B.G."/>
            <person name="Yang W.F."/>
            <person name="Lam T.T."/>
            <person name="Chang Q.C."/>
            <person name="Ding S.J."/>
            <person name="Wang X.J."/>
            <person name="Zhu J.G."/>
            <person name="Ruan X.D."/>
            <person name="Zhao L."/>
            <person name="Wei J.T."/>
            <person name="Ye R.Z."/>
            <person name="Que T.C."/>
            <person name="Du C.H."/>
            <person name="Zhou Y.H."/>
            <person name="Cheng J.X."/>
            <person name="Dai P.F."/>
            <person name="Guo W.B."/>
            <person name="Han X.H."/>
            <person name="Huang E.J."/>
            <person name="Li L.F."/>
            <person name="Wei W."/>
            <person name="Gao Y.C."/>
            <person name="Liu J.Z."/>
            <person name="Shao H.Z."/>
            <person name="Wang X."/>
            <person name="Wang C.C."/>
            <person name="Yang T.C."/>
            <person name="Huo Q.B."/>
            <person name="Li W."/>
            <person name="Chen H.Y."/>
            <person name="Chen S.E."/>
            <person name="Zhou L.G."/>
            <person name="Ni X.B."/>
            <person name="Tian J.H."/>
            <person name="Sheng Y."/>
            <person name="Liu T."/>
            <person name="Pan Y.S."/>
            <person name="Xia L.Y."/>
            <person name="Li J."/>
            <person name="Zhao F."/>
            <person name="Cao W.C."/>
        </authorList>
    </citation>
    <scope>NUCLEOTIDE SEQUENCE [LARGE SCALE GENOMIC DNA]</scope>
    <source>
        <strain evidence="1">Iper-2018</strain>
    </source>
</reference>